<proteinExistence type="inferred from homology"/>
<evidence type="ECO:0000256" key="6">
    <source>
        <dbReference type="SAM" id="Phobius"/>
    </source>
</evidence>
<dbReference type="GO" id="GO:0004382">
    <property type="term" value="F:GDP phosphatase activity"/>
    <property type="evidence" value="ECO:0007669"/>
    <property type="project" value="TreeGrafter"/>
</dbReference>
<keyword evidence="2 5" id="KW-0378">Hydrolase</keyword>
<keyword evidence="8" id="KW-1185">Reference proteome</keyword>
<reference evidence="7 8" key="1">
    <citation type="submission" date="2020-04" db="EMBL/GenBank/DDBJ databases">
        <authorList>
            <person name="Alioto T."/>
            <person name="Alioto T."/>
            <person name="Gomez Garrido J."/>
        </authorList>
    </citation>
    <scope>NUCLEOTIDE SEQUENCE [LARGE SCALE GENOMIC DNA]</scope>
</reference>
<dbReference type="Gene3D" id="3.30.420.40">
    <property type="match status" value="1"/>
</dbReference>
<comment type="caution">
    <text evidence="7">The sequence shown here is derived from an EMBL/GenBank/DDBJ whole genome shotgun (WGS) entry which is preliminary data.</text>
</comment>
<dbReference type="Proteomes" id="UP000494165">
    <property type="component" value="Unassembled WGS sequence"/>
</dbReference>
<dbReference type="AlphaFoldDB" id="A0A8S1C5V2"/>
<dbReference type="GO" id="GO:0005524">
    <property type="term" value="F:ATP binding"/>
    <property type="evidence" value="ECO:0007669"/>
    <property type="project" value="UniProtKB-KW"/>
</dbReference>
<dbReference type="InterPro" id="IPR000407">
    <property type="entry name" value="GDA1_CD39_NTPase"/>
</dbReference>
<evidence type="ECO:0000256" key="1">
    <source>
        <dbReference type="ARBA" id="ARBA00009283"/>
    </source>
</evidence>
<name>A0A8S1C5V2_9INSE</name>
<feature type="transmembrane region" description="Helical" evidence="6">
    <location>
        <begin position="405"/>
        <end position="427"/>
    </location>
</feature>
<accession>A0A8S1C5V2</accession>
<evidence type="ECO:0000313" key="7">
    <source>
        <dbReference type="EMBL" id="CAB3364150.1"/>
    </source>
</evidence>
<dbReference type="GO" id="GO:0045134">
    <property type="term" value="F:UDP phosphatase activity"/>
    <property type="evidence" value="ECO:0007669"/>
    <property type="project" value="TreeGrafter"/>
</dbReference>
<dbReference type="GO" id="GO:0005886">
    <property type="term" value="C:plasma membrane"/>
    <property type="evidence" value="ECO:0007669"/>
    <property type="project" value="TreeGrafter"/>
</dbReference>
<feature type="active site" description="Proton acceptor" evidence="3">
    <location>
        <position position="115"/>
    </location>
</feature>
<sequence length="450" mass="49252">MLLYTWESKEWYETGRVRQVDSCYQDGGIGQLFVDNPAGVQEYINTCLSRGLTAIPADKHATSPVYLAATAGLRMLQIDNGVGVSEILSNVSEVFDNSGLKHRPGDVKVITGQQEGVSAWVAINYLTETLGKRTATLGALDLGGASTQIALEIGTENVGRDKVTLRLYGQEYNVTADSYLCHGVEQLILRHQVSLLEGVEPAETVTVENPCRAGGQTSETSVSQLQNQCTSTAFLPNFQNVTVLGTANAALCTEQLRKVISAEYCKATFLNAGNCIEELPPTRLNGTEFLAFSTFYYIASGFNVTDGTGSEEFIAKVNDVCAFSEETLNATYFPEVGDKYKQDMCYEGIYMYLLFNEVYSFTPEEWAGTKYVDKINDTSVGWALGFMIENTNVIPMQRARPLLPVGWFVTLSLLFIILIGVSLWLAISALKYNGIGSNINQTQPLYGALA</sequence>
<evidence type="ECO:0000313" key="8">
    <source>
        <dbReference type="Proteomes" id="UP000494165"/>
    </source>
</evidence>
<organism evidence="7 8">
    <name type="scientific">Cloeon dipterum</name>
    <dbReference type="NCBI Taxonomy" id="197152"/>
    <lineage>
        <taxon>Eukaryota</taxon>
        <taxon>Metazoa</taxon>
        <taxon>Ecdysozoa</taxon>
        <taxon>Arthropoda</taxon>
        <taxon>Hexapoda</taxon>
        <taxon>Insecta</taxon>
        <taxon>Pterygota</taxon>
        <taxon>Palaeoptera</taxon>
        <taxon>Ephemeroptera</taxon>
        <taxon>Pisciforma</taxon>
        <taxon>Baetidae</taxon>
        <taxon>Cloeon</taxon>
    </lineage>
</organism>
<dbReference type="Gene3D" id="3.30.420.150">
    <property type="entry name" value="Exopolyphosphatase. Domain 2"/>
    <property type="match status" value="1"/>
</dbReference>
<evidence type="ECO:0000256" key="2">
    <source>
        <dbReference type="ARBA" id="ARBA00022801"/>
    </source>
</evidence>
<keyword evidence="6" id="KW-0472">Membrane</keyword>
<dbReference type="PANTHER" id="PTHR11782">
    <property type="entry name" value="ADENOSINE/GUANOSINE DIPHOSPHATASE"/>
    <property type="match status" value="1"/>
</dbReference>
<keyword evidence="4" id="KW-0067">ATP-binding</keyword>
<dbReference type="PROSITE" id="PS01238">
    <property type="entry name" value="GDA1_CD39_NTPASE"/>
    <property type="match status" value="1"/>
</dbReference>
<comment type="similarity">
    <text evidence="1 5">Belongs to the GDA1/CD39 NTPase family.</text>
</comment>
<dbReference type="EMBL" id="CADEPI010000014">
    <property type="protein sequence ID" value="CAB3364150.1"/>
    <property type="molecule type" value="Genomic_DNA"/>
</dbReference>
<keyword evidence="4" id="KW-0547">Nucleotide-binding</keyword>
<feature type="binding site" evidence="4">
    <location>
        <begin position="144"/>
        <end position="148"/>
    </location>
    <ligand>
        <name>ATP</name>
        <dbReference type="ChEBI" id="CHEBI:30616"/>
    </ligand>
</feature>
<gene>
    <name evidence="7" type="ORF">CLODIP_2_CD06966</name>
</gene>
<keyword evidence="6" id="KW-1133">Transmembrane helix</keyword>
<evidence type="ECO:0000256" key="4">
    <source>
        <dbReference type="PIRSR" id="PIRSR600407-2"/>
    </source>
</evidence>
<protein>
    <submittedName>
        <fullName evidence="7">Uncharacterized protein</fullName>
    </submittedName>
</protein>
<dbReference type="GO" id="GO:0009134">
    <property type="term" value="P:nucleoside diphosphate catabolic process"/>
    <property type="evidence" value="ECO:0007669"/>
    <property type="project" value="TreeGrafter"/>
</dbReference>
<evidence type="ECO:0000256" key="5">
    <source>
        <dbReference type="RuleBase" id="RU003833"/>
    </source>
</evidence>
<dbReference type="GO" id="GO:0017111">
    <property type="term" value="F:ribonucleoside triphosphate phosphatase activity"/>
    <property type="evidence" value="ECO:0007669"/>
    <property type="project" value="TreeGrafter"/>
</dbReference>
<dbReference type="Pfam" id="PF01150">
    <property type="entry name" value="GDA1_CD39"/>
    <property type="match status" value="1"/>
</dbReference>
<evidence type="ECO:0000256" key="3">
    <source>
        <dbReference type="PIRSR" id="PIRSR600407-1"/>
    </source>
</evidence>
<dbReference type="OrthoDB" id="6372431at2759"/>
<dbReference type="PANTHER" id="PTHR11782:SF83">
    <property type="entry name" value="GUANOSINE-DIPHOSPHATASE"/>
    <property type="match status" value="1"/>
</dbReference>
<keyword evidence="6" id="KW-0812">Transmembrane</keyword>